<dbReference type="InterPro" id="IPR007712">
    <property type="entry name" value="RelE/ParE_toxin"/>
</dbReference>
<reference evidence="2 3" key="1">
    <citation type="submission" date="2010-12" db="EMBL/GenBank/DDBJ databases">
        <title>The Genome Sequence of Coprobacillus sp. strain 29_1.</title>
        <authorList>
            <consortium name="The Broad Institute Genome Sequencing Platform"/>
            <person name="Earl A."/>
            <person name="Ward D."/>
            <person name="Feldgarden M."/>
            <person name="Gevers D."/>
            <person name="Daigneault M."/>
            <person name="Sibley C.D."/>
            <person name="White A."/>
            <person name="Strauss J."/>
            <person name="Allen-Vercoe E."/>
            <person name="Young S.K."/>
            <person name="Zeng Q."/>
            <person name="Gargeya S."/>
            <person name="Fitzgerald M."/>
            <person name="Haas B."/>
            <person name="Abouelleil A."/>
            <person name="Alvarado L."/>
            <person name="Arachchi H.M."/>
            <person name="Berlin A."/>
            <person name="Brown A."/>
            <person name="Chapman S.B."/>
            <person name="Chen Z."/>
            <person name="Dunbar C."/>
            <person name="Freedman E."/>
            <person name="Gearin G."/>
            <person name="Gellesch M."/>
            <person name="Goldberg J."/>
            <person name="Griggs A."/>
            <person name="Gujja S."/>
            <person name="Heilman E."/>
            <person name="Heiman D."/>
            <person name="Howarth C."/>
            <person name="Larson L."/>
            <person name="Lui A."/>
            <person name="MacDonald P.J.P."/>
            <person name="Mehta T."/>
            <person name="Montmayeur A."/>
            <person name="Murphy C."/>
            <person name="Neiman D."/>
            <person name="Pearson M."/>
            <person name="Priest M."/>
            <person name="Roberts A."/>
            <person name="Saif S."/>
            <person name="Shea T."/>
            <person name="Shenoy N."/>
            <person name="Sisk P."/>
            <person name="Stolte C."/>
            <person name="Sykes S."/>
            <person name="White J."/>
            <person name="Yandava C."/>
            <person name="Nusbaum C."/>
            <person name="Birren B."/>
        </authorList>
    </citation>
    <scope>NUCLEOTIDE SEQUENCE [LARGE SCALE GENOMIC DNA]</scope>
    <source>
        <strain evidence="2 3">29_1</strain>
    </source>
</reference>
<gene>
    <name evidence="2" type="ORF">HMPREF9488_01574</name>
</gene>
<proteinExistence type="predicted"/>
<dbReference type="GeneID" id="78231177"/>
<accession>E7G9Y4</accession>
<dbReference type="STRING" id="100884.GCA_000269565_03418"/>
<dbReference type="Gene3D" id="3.30.2310.20">
    <property type="entry name" value="RelE-like"/>
    <property type="match status" value="1"/>
</dbReference>
<evidence type="ECO:0008006" key="4">
    <source>
        <dbReference type="Google" id="ProtNLM"/>
    </source>
</evidence>
<evidence type="ECO:0000313" key="2">
    <source>
        <dbReference type="EMBL" id="EFW04992.1"/>
    </source>
</evidence>
<protein>
    <recommendedName>
        <fullName evidence="4">Type II toxin-antitoxin system RelE/ParE family toxin</fullName>
    </recommendedName>
</protein>
<name>E7G9Y4_9FIRM</name>
<sequence>MDKYLVNITKYAEGQLKEISHYIANELNDHDCAMRILDLLENEIYSLSQLPQRIVLVDEEPWHSEGIHKMIIKNFIVYFWIDEARMTVQITGVVYAKRDQVKQLAKMNMK</sequence>
<dbReference type="Proteomes" id="UP000003157">
    <property type="component" value="Unassembled WGS sequence"/>
</dbReference>
<dbReference type="Pfam" id="PF05016">
    <property type="entry name" value="ParE_toxin"/>
    <property type="match status" value="1"/>
</dbReference>
<dbReference type="AlphaFoldDB" id="E7G9Y4"/>
<dbReference type="HOGENOM" id="CLU_147162_6_3_9"/>
<dbReference type="OrthoDB" id="361440at2"/>
<keyword evidence="3" id="KW-1185">Reference proteome</keyword>
<dbReference type="InterPro" id="IPR035093">
    <property type="entry name" value="RelE/ParE_toxin_dom_sf"/>
</dbReference>
<evidence type="ECO:0000256" key="1">
    <source>
        <dbReference type="ARBA" id="ARBA00022649"/>
    </source>
</evidence>
<dbReference type="RefSeq" id="WP_008788682.1">
    <property type="nucleotide sequence ID" value="NZ_AKCB01000003.1"/>
</dbReference>
<organism evidence="2 3">
    <name type="scientific">Coprobacillus cateniformis</name>
    <dbReference type="NCBI Taxonomy" id="100884"/>
    <lineage>
        <taxon>Bacteria</taxon>
        <taxon>Bacillati</taxon>
        <taxon>Bacillota</taxon>
        <taxon>Erysipelotrichia</taxon>
        <taxon>Erysipelotrichales</taxon>
        <taxon>Coprobacillaceae</taxon>
        <taxon>Coprobacillus</taxon>
    </lineage>
</organism>
<comment type="caution">
    <text evidence="2">The sequence shown here is derived from an EMBL/GenBank/DDBJ whole genome shotgun (WGS) entry which is preliminary data.</text>
</comment>
<dbReference type="eggNOG" id="COG3668">
    <property type="taxonomic scope" value="Bacteria"/>
</dbReference>
<keyword evidence="1" id="KW-1277">Toxin-antitoxin system</keyword>
<dbReference type="EMBL" id="ADKX01000030">
    <property type="protein sequence ID" value="EFW04992.1"/>
    <property type="molecule type" value="Genomic_DNA"/>
</dbReference>
<evidence type="ECO:0000313" key="3">
    <source>
        <dbReference type="Proteomes" id="UP000003157"/>
    </source>
</evidence>